<gene>
    <name evidence="2" type="ORF">KVT40_004507</name>
</gene>
<feature type="region of interest" description="Disordered" evidence="1">
    <location>
        <begin position="22"/>
        <end position="121"/>
    </location>
</feature>
<feature type="compositionally biased region" description="Low complexity" evidence="1">
    <location>
        <begin position="94"/>
        <end position="116"/>
    </location>
</feature>
<keyword evidence="3" id="KW-1185">Reference proteome</keyword>
<reference evidence="2" key="1">
    <citation type="submission" date="2021-07" db="EMBL/GenBank/DDBJ databases">
        <title>Elsinoe batatas strain:CRI-CJ2 Genome sequencing and assembly.</title>
        <authorList>
            <person name="Huang L."/>
        </authorList>
    </citation>
    <scope>NUCLEOTIDE SEQUENCE</scope>
    <source>
        <strain evidence="2">CRI-CJ2</strain>
    </source>
</reference>
<dbReference type="AlphaFoldDB" id="A0A8K0L241"/>
<comment type="caution">
    <text evidence="2">The sequence shown here is derived from an EMBL/GenBank/DDBJ whole genome shotgun (WGS) entry which is preliminary data.</text>
</comment>
<evidence type="ECO:0000313" key="2">
    <source>
        <dbReference type="EMBL" id="KAG8627024.1"/>
    </source>
</evidence>
<protein>
    <submittedName>
        <fullName evidence="2">Uncharacterized protein</fullName>
    </submittedName>
</protein>
<evidence type="ECO:0000313" key="3">
    <source>
        <dbReference type="Proteomes" id="UP000809789"/>
    </source>
</evidence>
<organism evidence="2 3">
    <name type="scientific">Elsinoe batatas</name>
    <dbReference type="NCBI Taxonomy" id="2601811"/>
    <lineage>
        <taxon>Eukaryota</taxon>
        <taxon>Fungi</taxon>
        <taxon>Dikarya</taxon>
        <taxon>Ascomycota</taxon>
        <taxon>Pezizomycotina</taxon>
        <taxon>Dothideomycetes</taxon>
        <taxon>Dothideomycetidae</taxon>
        <taxon>Myriangiales</taxon>
        <taxon>Elsinoaceae</taxon>
        <taxon>Elsinoe</taxon>
    </lineage>
</organism>
<name>A0A8K0L241_9PEZI</name>
<sequence>MSTPHIINTVIPRNILLQPIPQAPKQSSSASTKNNLNKIRSIFSMNKAGSKRDCSAAAMAPKPDNASTRPASIASSSTSSSTKSSTMLDKVAAQRDWAAASQAASPSQTKNSSSTTKKWKSSVLDTIAAKRDYWATSSAMR</sequence>
<dbReference type="EMBL" id="JAESVG020000005">
    <property type="protein sequence ID" value="KAG8627024.1"/>
    <property type="molecule type" value="Genomic_DNA"/>
</dbReference>
<proteinExistence type="predicted"/>
<dbReference type="Proteomes" id="UP000809789">
    <property type="component" value="Unassembled WGS sequence"/>
</dbReference>
<feature type="compositionally biased region" description="Polar residues" evidence="1">
    <location>
        <begin position="24"/>
        <end position="38"/>
    </location>
</feature>
<evidence type="ECO:0000256" key="1">
    <source>
        <dbReference type="SAM" id="MobiDB-lite"/>
    </source>
</evidence>
<accession>A0A8K0L241</accession>
<feature type="compositionally biased region" description="Low complexity" evidence="1">
    <location>
        <begin position="66"/>
        <end position="86"/>
    </location>
</feature>